<dbReference type="Proteomes" id="UP000007150">
    <property type="component" value="Chromosome 1"/>
</dbReference>
<dbReference type="EMBL" id="CP002798">
    <property type="protein sequence ID" value="AEG48809.1"/>
    <property type="molecule type" value="Genomic_DNA"/>
</dbReference>
<dbReference type="STRING" id="690566.Sphch_1119"/>
<keyword evidence="3" id="KW-1185">Reference proteome</keyword>
<dbReference type="AlphaFoldDB" id="F6EV59"/>
<dbReference type="GO" id="GO:0005506">
    <property type="term" value="F:iron ion binding"/>
    <property type="evidence" value="ECO:0007669"/>
    <property type="project" value="InterPro"/>
</dbReference>
<reference evidence="2 3" key="1">
    <citation type="submission" date="2011-05" db="EMBL/GenBank/DDBJ databases">
        <title>Complete sequence of chromosome 1 of Sphingobium chlorophenolicum L-1.</title>
        <authorList>
            <consortium name="US DOE Joint Genome Institute"/>
            <person name="Lucas S."/>
            <person name="Han J."/>
            <person name="Lapidus A."/>
            <person name="Cheng J.-F."/>
            <person name="Goodwin L."/>
            <person name="Pitluck S."/>
            <person name="Peters L."/>
            <person name="Daligault H."/>
            <person name="Han C."/>
            <person name="Tapia R."/>
            <person name="Land M."/>
            <person name="Hauser L."/>
            <person name="Kyrpides N."/>
            <person name="Ivanova N."/>
            <person name="Pagani I."/>
            <person name="Turner P."/>
            <person name="Copley S."/>
            <person name="Woyke T."/>
        </authorList>
    </citation>
    <scope>NUCLEOTIDE SEQUENCE [LARGE SCALE GENOMIC DNA]</scope>
    <source>
        <strain evidence="2 3">L-1</strain>
    </source>
</reference>
<dbReference type="GO" id="GO:0016226">
    <property type="term" value="P:iron-sulfur cluster assembly"/>
    <property type="evidence" value="ECO:0007669"/>
    <property type="project" value="InterPro"/>
</dbReference>
<name>F6EV59_SPHCR</name>
<evidence type="ECO:0000313" key="3">
    <source>
        <dbReference type="Proteomes" id="UP000007150"/>
    </source>
</evidence>
<organism evidence="2 3">
    <name type="scientific">Sphingobium chlorophenolicum L-1</name>
    <dbReference type="NCBI Taxonomy" id="690566"/>
    <lineage>
        <taxon>Bacteria</taxon>
        <taxon>Pseudomonadati</taxon>
        <taxon>Pseudomonadota</taxon>
        <taxon>Alphaproteobacteria</taxon>
        <taxon>Sphingomonadales</taxon>
        <taxon>Sphingomonadaceae</taxon>
        <taxon>Sphingobium</taxon>
    </lineage>
</organism>
<dbReference type="Pfam" id="PF01592">
    <property type="entry name" value="NifU_N"/>
    <property type="match status" value="1"/>
</dbReference>
<evidence type="ECO:0000259" key="1">
    <source>
        <dbReference type="Pfam" id="PF01592"/>
    </source>
</evidence>
<accession>F6EV59</accession>
<protein>
    <submittedName>
        <fullName evidence="2">Nitrogen-fixing NifU domain protein</fullName>
    </submittedName>
</protein>
<dbReference type="SUPFAM" id="SSF82649">
    <property type="entry name" value="SufE/NifU"/>
    <property type="match status" value="1"/>
</dbReference>
<dbReference type="GO" id="GO:0051536">
    <property type="term" value="F:iron-sulfur cluster binding"/>
    <property type="evidence" value="ECO:0007669"/>
    <property type="project" value="InterPro"/>
</dbReference>
<proteinExistence type="predicted"/>
<evidence type="ECO:0000313" key="2">
    <source>
        <dbReference type="EMBL" id="AEG48809.1"/>
    </source>
</evidence>
<sequence>MAAGNCVLLRRQEHCCTISERRRAIPSTLSHRRILSYMSEMSAPLYNKDILRLAANIPHHKRLSDPQASVERRSPTCGSRVTADVRMEAGRIAEIGLDVKACALGQASASLMAAQAVGLTADELADARDRLTAYLAGESDDLDFWPGLAVLAPARGYPARHASIRLGFEAVAEAARMADA</sequence>
<feature type="domain" description="NIF system FeS cluster assembly NifU N-terminal" evidence="1">
    <location>
        <begin position="46"/>
        <end position="123"/>
    </location>
</feature>
<dbReference type="CDD" id="cd06664">
    <property type="entry name" value="IscU_like"/>
    <property type="match status" value="1"/>
</dbReference>
<gene>
    <name evidence="2" type="ORF">Sphch_1119</name>
</gene>
<dbReference type="InterPro" id="IPR002871">
    <property type="entry name" value="NIF_FeS_clus_asmbl_NifU_N"/>
</dbReference>
<dbReference type="Gene3D" id="3.90.1010.10">
    <property type="match status" value="1"/>
</dbReference>
<dbReference type="KEGG" id="sch:Sphch_1119"/>
<dbReference type="HOGENOM" id="CLU_079283_3_0_5"/>